<dbReference type="Gene3D" id="2.60.40.10">
    <property type="entry name" value="Immunoglobulins"/>
    <property type="match status" value="1"/>
</dbReference>
<evidence type="ECO:0000256" key="1">
    <source>
        <dbReference type="ARBA" id="ARBA00022729"/>
    </source>
</evidence>
<dbReference type="InterPro" id="IPR013783">
    <property type="entry name" value="Ig-like_fold"/>
</dbReference>
<dbReference type="SMART" id="SM00406">
    <property type="entry name" value="IGv"/>
    <property type="match status" value="1"/>
</dbReference>
<keyword evidence="2" id="KW-1064">Adaptive immunity</keyword>
<dbReference type="InterPro" id="IPR051287">
    <property type="entry name" value="TCR_variable_region"/>
</dbReference>
<dbReference type="GO" id="GO:0042101">
    <property type="term" value="C:T cell receptor complex"/>
    <property type="evidence" value="ECO:0007669"/>
    <property type="project" value="UniProtKB-KW"/>
</dbReference>
<keyword evidence="1 6" id="KW-0732">Signal</keyword>
<dbReference type="PANTHER" id="PTHR19367:SF18">
    <property type="entry name" value="T CELL RECEPTOR ALPHA VARIABLE 16"/>
    <property type="match status" value="1"/>
</dbReference>
<dbReference type="SUPFAM" id="SSF48726">
    <property type="entry name" value="Immunoglobulin"/>
    <property type="match status" value="1"/>
</dbReference>
<keyword evidence="9" id="KW-1185">Reference proteome</keyword>
<sequence length="151" mass="16986">SLLKILLCVLDLILQNEITPTATELFAAEGETVTFSCKYSGSVQYLHWYQQHPGSEPEFLILKAETGSHQLPKDHPRVSVAVDKEGKRVHLKLLSAAVTDSALYYCALTPTVTGNSETQHRNQRNTITLFTIEIIIRMSHTSHDTLQIHKF</sequence>
<keyword evidence="4" id="KW-0393">Immunoglobulin domain</keyword>
<dbReference type="InterPro" id="IPR007110">
    <property type="entry name" value="Ig-like_dom"/>
</dbReference>
<dbReference type="SMART" id="SM00409">
    <property type="entry name" value="IG"/>
    <property type="match status" value="1"/>
</dbReference>
<reference evidence="8" key="3">
    <citation type="submission" date="2025-09" db="UniProtKB">
        <authorList>
            <consortium name="Ensembl"/>
        </authorList>
    </citation>
    <scope>IDENTIFICATION</scope>
</reference>
<evidence type="ECO:0000256" key="6">
    <source>
        <dbReference type="SAM" id="SignalP"/>
    </source>
</evidence>
<dbReference type="InterPro" id="IPR013106">
    <property type="entry name" value="Ig_V-set"/>
</dbReference>
<proteinExistence type="predicted"/>
<feature type="domain" description="Ig-like" evidence="7">
    <location>
        <begin position="20"/>
        <end position="128"/>
    </location>
</feature>
<dbReference type="InterPro" id="IPR036179">
    <property type="entry name" value="Ig-like_dom_sf"/>
</dbReference>
<dbReference type="Pfam" id="PF07686">
    <property type="entry name" value="V-set"/>
    <property type="match status" value="1"/>
</dbReference>
<evidence type="ECO:0000259" key="7">
    <source>
        <dbReference type="PROSITE" id="PS50835"/>
    </source>
</evidence>
<feature type="chain" id="PRO_5044222182" description="Ig-like domain-containing protein" evidence="6">
    <location>
        <begin position="16"/>
        <end position="151"/>
    </location>
</feature>
<dbReference type="PANTHER" id="PTHR19367">
    <property type="entry name" value="T-CELL RECEPTOR ALPHA CHAIN V REGION"/>
    <property type="match status" value="1"/>
</dbReference>
<accession>A0AAY4ACW4</accession>
<dbReference type="AlphaFoldDB" id="A0AAY4ACW4"/>
<dbReference type="InterPro" id="IPR003599">
    <property type="entry name" value="Ig_sub"/>
</dbReference>
<name>A0AAY4ACW4_9TELE</name>
<feature type="signal peptide" evidence="6">
    <location>
        <begin position="1"/>
        <end position="15"/>
    </location>
</feature>
<evidence type="ECO:0000256" key="3">
    <source>
        <dbReference type="ARBA" id="ARBA00023170"/>
    </source>
</evidence>
<evidence type="ECO:0000256" key="2">
    <source>
        <dbReference type="ARBA" id="ARBA00023130"/>
    </source>
</evidence>
<dbReference type="PROSITE" id="PS50835">
    <property type="entry name" value="IG_LIKE"/>
    <property type="match status" value="1"/>
</dbReference>
<organism evidence="8 9">
    <name type="scientific">Denticeps clupeoides</name>
    <name type="common">denticle herring</name>
    <dbReference type="NCBI Taxonomy" id="299321"/>
    <lineage>
        <taxon>Eukaryota</taxon>
        <taxon>Metazoa</taxon>
        <taxon>Chordata</taxon>
        <taxon>Craniata</taxon>
        <taxon>Vertebrata</taxon>
        <taxon>Euteleostomi</taxon>
        <taxon>Actinopterygii</taxon>
        <taxon>Neopterygii</taxon>
        <taxon>Teleostei</taxon>
        <taxon>Clupei</taxon>
        <taxon>Clupeiformes</taxon>
        <taxon>Denticipitoidei</taxon>
        <taxon>Denticipitidae</taxon>
        <taxon>Denticeps</taxon>
    </lineage>
</organism>
<evidence type="ECO:0000256" key="5">
    <source>
        <dbReference type="ARBA" id="ARBA00043266"/>
    </source>
</evidence>
<keyword evidence="3" id="KW-0675">Receptor</keyword>
<dbReference type="Proteomes" id="UP000694580">
    <property type="component" value="Chromosome 4"/>
</dbReference>
<keyword evidence="5" id="KW-1279">T cell receptor</keyword>
<evidence type="ECO:0000313" key="9">
    <source>
        <dbReference type="Proteomes" id="UP000694580"/>
    </source>
</evidence>
<reference evidence="8" key="2">
    <citation type="submission" date="2025-08" db="UniProtKB">
        <authorList>
            <consortium name="Ensembl"/>
        </authorList>
    </citation>
    <scope>IDENTIFICATION</scope>
</reference>
<dbReference type="Ensembl" id="ENSDCDT00010007023.1">
    <property type="protein sequence ID" value="ENSDCDP00010006792.1"/>
    <property type="gene ID" value="ENSDCDG00010002919.1"/>
</dbReference>
<protein>
    <recommendedName>
        <fullName evidence="7">Ig-like domain-containing protein</fullName>
    </recommendedName>
</protein>
<keyword evidence="5" id="KW-0391">Immunity</keyword>
<dbReference type="GO" id="GO:0002250">
    <property type="term" value="P:adaptive immune response"/>
    <property type="evidence" value="ECO:0007669"/>
    <property type="project" value="UniProtKB-KW"/>
</dbReference>
<reference evidence="8 9" key="1">
    <citation type="submission" date="2020-06" db="EMBL/GenBank/DDBJ databases">
        <authorList>
            <consortium name="Wellcome Sanger Institute Data Sharing"/>
        </authorList>
    </citation>
    <scope>NUCLEOTIDE SEQUENCE [LARGE SCALE GENOMIC DNA]</scope>
</reference>
<dbReference type="GeneTree" id="ENSGT01140000284352"/>
<evidence type="ECO:0000256" key="4">
    <source>
        <dbReference type="ARBA" id="ARBA00023319"/>
    </source>
</evidence>
<evidence type="ECO:0000313" key="8">
    <source>
        <dbReference type="Ensembl" id="ENSDCDP00010006792.1"/>
    </source>
</evidence>